<evidence type="ECO:0000313" key="3">
    <source>
        <dbReference type="Proteomes" id="UP000184066"/>
    </source>
</evidence>
<dbReference type="RefSeq" id="WP_072746509.1">
    <property type="nucleotide sequence ID" value="NZ_FOHL01000003.1"/>
</dbReference>
<feature type="transmembrane region" description="Helical" evidence="1">
    <location>
        <begin position="514"/>
        <end position="538"/>
    </location>
</feature>
<dbReference type="AlphaFoldDB" id="A0A1M7SIF3"/>
<feature type="transmembrane region" description="Helical" evidence="1">
    <location>
        <begin position="957"/>
        <end position="976"/>
    </location>
</feature>
<reference evidence="2 3" key="1">
    <citation type="submission" date="2016-12" db="EMBL/GenBank/DDBJ databases">
        <authorList>
            <person name="Song W.-J."/>
            <person name="Kurnit D.M."/>
        </authorList>
    </citation>
    <scope>NUCLEOTIDE SEQUENCE [LARGE SCALE GENOMIC DNA]</scope>
    <source>
        <strain evidence="2 3">CGMCC 1.10808</strain>
    </source>
</reference>
<dbReference type="OrthoDB" id="9798415at2"/>
<dbReference type="Proteomes" id="UP000184066">
    <property type="component" value="Unassembled WGS sequence"/>
</dbReference>
<name>A0A1M7SIF3_9RHOB</name>
<feature type="transmembrane region" description="Helical" evidence="1">
    <location>
        <begin position="357"/>
        <end position="380"/>
    </location>
</feature>
<dbReference type="InterPro" id="IPR027463">
    <property type="entry name" value="AcrB_DN_DC_subdom"/>
</dbReference>
<feature type="transmembrane region" description="Helical" evidence="1">
    <location>
        <begin position="466"/>
        <end position="493"/>
    </location>
</feature>
<feature type="transmembrane region" description="Helical" evidence="1">
    <location>
        <begin position="434"/>
        <end position="454"/>
    </location>
</feature>
<feature type="transmembrane region" description="Helical" evidence="1">
    <location>
        <begin position="880"/>
        <end position="900"/>
    </location>
</feature>
<keyword evidence="1" id="KW-1133">Transmembrane helix</keyword>
<dbReference type="SUPFAM" id="SSF82693">
    <property type="entry name" value="Multidrug efflux transporter AcrB pore domain, PN1, PN2, PC1 and PC2 subdomains"/>
    <property type="match status" value="3"/>
</dbReference>
<dbReference type="SUPFAM" id="SSF82714">
    <property type="entry name" value="Multidrug efflux transporter AcrB TolC docking domain, DN and DC subdomains"/>
    <property type="match status" value="2"/>
</dbReference>
<dbReference type="PANTHER" id="PTHR32063">
    <property type="match status" value="1"/>
</dbReference>
<sequence>MSEGFNLSDWALRRRSFVWYLMAVSMIAGVMSYLNIGRQEDPDFTIKTMVITAALPGATVQETLDQVTDRIEKKLEELDELDFTRSVTWPGRTIVYVNLEPTIRGPAIPRVWQQVRNMMNDIRAEFPPEFAGFGFNDRFGDVFGNLYAFIADGYSPRELKDMAEELRRDIQRLPDAGKVIIFGDRKEVVHLEFAPEKMAALGVTLEQVRATLAAQNAIVPSGVIEAGAQSVLVRVGGQFLDADGLAGVNLRVGDRFFRLTDVATIRRGYEEPPSELFRYNGQEALGLGVGMRKGADILKFGKALDQVVDAARARLPVGVEIVKIADQPAIVEEAVGHFTQALFEAVAIVMIVSFISVGLRAGVVVALAVPLVLAITFVFMEHAGFTLQRISLGALIIALGLLVDDAMIAVETMITRLELGESRRAAASYAWRTIAFPMLTGTLITAAGFIPIGLNSSAAGEFTFSLFVVIAVSLLVSWVVAVLFTPVLGVTLLPARWAHDAHKPGLSRRMFRAVLTGAMRMRWLTVALTALAFAASLWGMRFVEQQFFPDSDRRELLVNVTLPQNASIEATSAALARIEAHLKGRDEALFWTAYVGRSAPRFLLPSEPKTPSPNFGQIVIQTPAIEARDRLRAELTRLAAQELPEADVLVKLLDIGPPVGRPVQYRLSGPDIDKVRDLGRELAAVVATDPRLTALALDWNAPAQVVRLELLQDKARQLGLTAPDVASALATIYDGARMTSLRDGEYLIDVTARGRPEASSSVEALYNLQISLPGGGAAPLSAIAAFRFETEQPMVVQRNRMPTVTVEAAVATDDQPATIVKALAPKIARFAQDLPAGYAVELGGSVEKSAESQAPIAAVAPLMVLIIITLVMVQMQSFRLALIVLSVAPLGLTGVVAALLSAGAPMGFVAILGVLALGGILIRNSIILVDRIEALRAEGLDPWSAVREATESRARPIVLTASAASLALIPISHQVFWGPMAYALMGGIVAGTVITLLFAPALYLIVFRVKAPARGA</sequence>
<feature type="transmembrane region" description="Helical" evidence="1">
    <location>
        <begin position="982"/>
        <end position="1006"/>
    </location>
</feature>
<feature type="transmembrane region" description="Helical" evidence="1">
    <location>
        <begin position="854"/>
        <end position="873"/>
    </location>
</feature>
<dbReference type="Gene3D" id="3.30.70.1430">
    <property type="entry name" value="Multidrug efflux transporter AcrB pore domain"/>
    <property type="match status" value="2"/>
</dbReference>
<dbReference type="Gene3D" id="3.30.70.1320">
    <property type="entry name" value="Multidrug efflux transporter AcrB pore domain like"/>
    <property type="match status" value="1"/>
</dbReference>
<accession>A0A1M7SIF3</accession>
<dbReference type="STRING" id="1189325.SAMN04488119_10339"/>
<dbReference type="InterPro" id="IPR001036">
    <property type="entry name" value="Acrflvin-R"/>
</dbReference>
<keyword evidence="1" id="KW-0812">Transmembrane</keyword>
<keyword evidence="1" id="KW-0472">Membrane</keyword>
<organism evidence="2 3">
    <name type="scientific">Oceanicella actignis</name>
    <dbReference type="NCBI Taxonomy" id="1189325"/>
    <lineage>
        <taxon>Bacteria</taxon>
        <taxon>Pseudomonadati</taxon>
        <taxon>Pseudomonadota</taxon>
        <taxon>Alphaproteobacteria</taxon>
        <taxon>Rhodobacterales</taxon>
        <taxon>Paracoccaceae</taxon>
        <taxon>Oceanicella</taxon>
    </lineage>
</organism>
<evidence type="ECO:0000313" key="2">
    <source>
        <dbReference type="EMBL" id="SHN58227.1"/>
    </source>
</evidence>
<dbReference type="Gene3D" id="3.30.2090.10">
    <property type="entry name" value="Multidrug efflux transporter AcrB TolC docking domain, DN and DC subdomains"/>
    <property type="match status" value="2"/>
</dbReference>
<proteinExistence type="predicted"/>
<dbReference type="PRINTS" id="PR00702">
    <property type="entry name" value="ACRIFLAVINRP"/>
</dbReference>
<dbReference type="GO" id="GO:0005886">
    <property type="term" value="C:plasma membrane"/>
    <property type="evidence" value="ECO:0007669"/>
    <property type="project" value="TreeGrafter"/>
</dbReference>
<protein>
    <submittedName>
        <fullName evidence="2">Multidrug efflux pump subunit AcrB</fullName>
    </submittedName>
</protein>
<gene>
    <name evidence="2" type="ORF">SAMN05216200_102470</name>
</gene>
<dbReference type="EMBL" id="FRDL01000002">
    <property type="protein sequence ID" value="SHN58227.1"/>
    <property type="molecule type" value="Genomic_DNA"/>
</dbReference>
<dbReference type="Gene3D" id="3.30.70.1440">
    <property type="entry name" value="Multidrug efflux transporter AcrB pore domain"/>
    <property type="match status" value="1"/>
</dbReference>
<dbReference type="SUPFAM" id="SSF82866">
    <property type="entry name" value="Multidrug efflux transporter AcrB transmembrane domain"/>
    <property type="match status" value="2"/>
</dbReference>
<feature type="transmembrane region" description="Helical" evidence="1">
    <location>
        <begin position="17"/>
        <end position="36"/>
    </location>
</feature>
<keyword evidence="3" id="KW-1185">Reference proteome</keyword>
<feature type="transmembrane region" description="Helical" evidence="1">
    <location>
        <begin position="906"/>
        <end position="926"/>
    </location>
</feature>
<evidence type="ECO:0000256" key="1">
    <source>
        <dbReference type="SAM" id="Phobius"/>
    </source>
</evidence>
<dbReference type="PANTHER" id="PTHR32063:SF64">
    <property type="entry name" value="ACRB_ACRD_ACRF FAMILY PROTEIN"/>
    <property type="match status" value="1"/>
</dbReference>
<dbReference type="Pfam" id="PF00873">
    <property type="entry name" value="ACR_tran"/>
    <property type="match status" value="1"/>
</dbReference>
<feature type="transmembrane region" description="Helical" evidence="1">
    <location>
        <begin position="392"/>
        <end position="414"/>
    </location>
</feature>
<dbReference type="Gene3D" id="1.20.1640.10">
    <property type="entry name" value="Multidrug efflux transporter AcrB transmembrane domain"/>
    <property type="match status" value="2"/>
</dbReference>
<dbReference type="GO" id="GO:0042910">
    <property type="term" value="F:xenobiotic transmembrane transporter activity"/>
    <property type="evidence" value="ECO:0007669"/>
    <property type="project" value="TreeGrafter"/>
</dbReference>